<gene>
    <name evidence="1" type="ORF">GWK47_029971</name>
</gene>
<sequence>MGEYRPLSRARWQVTCQPRRVERGEQRFVPGRPGMSQHGVCHAVRPCSCVAPFFPRRRQFLASEEVVRHVRFPPRLPDSLDAVLSKLLLEVACARRKLGAGPSAGEHADEPPASGVWVWVGGWSGRGGTGSRPDIPPQLAEGGVLVERGAPLQPLGLPARETPVERGDTTSCNSRRLVGLGCRLYSFLCRLTRWLCSLILVVEPPVGGVWRRPGEHLGMAASAAL</sequence>
<dbReference type="EMBL" id="JACEEZ010000998">
    <property type="protein sequence ID" value="KAG0729613.1"/>
    <property type="molecule type" value="Genomic_DNA"/>
</dbReference>
<organism evidence="1 2">
    <name type="scientific">Chionoecetes opilio</name>
    <name type="common">Atlantic snow crab</name>
    <name type="synonym">Cancer opilio</name>
    <dbReference type="NCBI Taxonomy" id="41210"/>
    <lineage>
        <taxon>Eukaryota</taxon>
        <taxon>Metazoa</taxon>
        <taxon>Ecdysozoa</taxon>
        <taxon>Arthropoda</taxon>
        <taxon>Crustacea</taxon>
        <taxon>Multicrustacea</taxon>
        <taxon>Malacostraca</taxon>
        <taxon>Eumalacostraca</taxon>
        <taxon>Eucarida</taxon>
        <taxon>Decapoda</taxon>
        <taxon>Pleocyemata</taxon>
        <taxon>Brachyura</taxon>
        <taxon>Eubrachyura</taxon>
        <taxon>Majoidea</taxon>
        <taxon>Majidae</taxon>
        <taxon>Chionoecetes</taxon>
    </lineage>
</organism>
<dbReference type="Proteomes" id="UP000770661">
    <property type="component" value="Unassembled WGS sequence"/>
</dbReference>
<accession>A0A8J4YLW6</accession>
<proteinExistence type="predicted"/>
<reference evidence="1" key="1">
    <citation type="submission" date="2020-07" db="EMBL/GenBank/DDBJ databases">
        <title>The High-quality genome of the commercially important snow crab, Chionoecetes opilio.</title>
        <authorList>
            <person name="Jeong J.-H."/>
            <person name="Ryu S."/>
        </authorList>
    </citation>
    <scope>NUCLEOTIDE SEQUENCE</scope>
    <source>
        <strain evidence="1">MADBK_172401_WGS</strain>
        <tissue evidence="1">Digestive gland</tissue>
    </source>
</reference>
<protein>
    <submittedName>
        <fullName evidence="1">Uncharacterized protein</fullName>
    </submittedName>
</protein>
<evidence type="ECO:0000313" key="2">
    <source>
        <dbReference type="Proteomes" id="UP000770661"/>
    </source>
</evidence>
<comment type="caution">
    <text evidence="1">The sequence shown here is derived from an EMBL/GenBank/DDBJ whole genome shotgun (WGS) entry which is preliminary data.</text>
</comment>
<evidence type="ECO:0000313" key="1">
    <source>
        <dbReference type="EMBL" id="KAG0729613.1"/>
    </source>
</evidence>
<keyword evidence="2" id="KW-1185">Reference proteome</keyword>
<dbReference type="AlphaFoldDB" id="A0A8J4YLW6"/>
<name>A0A8J4YLW6_CHIOP</name>